<comment type="caution">
    <text evidence="2">The sequence shown here is derived from an EMBL/GenBank/DDBJ whole genome shotgun (WGS) entry which is preliminary data.</text>
</comment>
<organism evidence="2 3">
    <name type="scientific">Gracilariopsis chorda</name>
    <dbReference type="NCBI Taxonomy" id="448386"/>
    <lineage>
        <taxon>Eukaryota</taxon>
        <taxon>Rhodophyta</taxon>
        <taxon>Florideophyceae</taxon>
        <taxon>Rhodymeniophycidae</taxon>
        <taxon>Gracilariales</taxon>
        <taxon>Gracilariaceae</taxon>
        <taxon>Gracilariopsis</taxon>
    </lineage>
</organism>
<evidence type="ECO:0000313" key="3">
    <source>
        <dbReference type="Proteomes" id="UP000247409"/>
    </source>
</evidence>
<dbReference type="Proteomes" id="UP000247409">
    <property type="component" value="Unassembled WGS sequence"/>
</dbReference>
<accession>A0A2V3J6X7</accession>
<evidence type="ECO:0000256" key="1">
    <source>
        <dbReference type="SAM" id="MobiDB-lite"/>
    </source>
</evidence>
<dbReference type="EMBL" id="NBIV01000001">
    <property type="protein sequence ID" value="PXF49892.1"/>
    <property type="molecule type" value="Genomic_DNA"/>
</dbReference>
<sequence length="258" mass="28519">MVIGFGQVATPFSGEKRSGITIQCRRNAGVPRMQRKILQSAKCRRACQKEWSSRTRRRSSGASRAGEATFLRQGVMFCDIADMELYESLEALVPNTTTTSRIWSFFSRGSKTPASAVDTGGEDASSESISGNTTARASMSFDHPKVEAEESNRISRSRPPCISTNDDNPNGAEGHGTEPKHVLHPTENTSSSTLEQQYTSQEAVVPNFRMGFLLGRGSIEPKEGGYPTAPSPVSNLEFRELRLGIEMRPDQVYCWRRF</sequence>
<feature type="compositionally biased region" description="Basic and acidic residues" evidence="1">
    <location>
        <begin position="142"/>
        <end position="153"/>
    </location>
</feature>
<protein>
    <submittedName>
        <fullName evidence="2">Uncharacterized protein</fullName>
    </submittedName>
</protein>
<feature type="compositionally biased region" description="Polar residues" evidence="1">
    <location>
        <begin position="186"/>
        <end position="199"/>
    </location>
</feature>
<feature type="compositionally biased region" description="Polar residues" evidence="1">
    <location>
        <begin position="126"/>
        <end position="137"/>
    </location>
</feature>
<reference evidence="2 3" key="1">
    <citation type="journal article" date="2018" name="Mol. Biol. Evol.">
        <title>Analysis of the draft genome of the red seaweed Gracilariopsis chorda provides insights into genome size evolution in Rhodophyta.</title>
        <authorList>
            <person name="Lee J."/>
            <person name="Yang E.C."/>
            <person name="Graf L."/>
            <person name="Yang J.H."/>
            <person name="Qiu H."/>
            <person name="Zel Zion U."/>
            <person name="Chan C.X."/>
            <person name="Stephens T.G."/>
            <person name="Weber A.P.M."/>
            <person name="Boo G.H."/>
            <person name="Boo S.M."/>
            <person name="Kim K.M."/>
            <person name="Shin Y."/>
            <person name="Jung M."/>
            <person name="Lee S.J."/>
            <person name="Yim H.S."/>
            <person name="Lee J.H."/>
            <person name="Bhattacharya D."/>
            <person name="Yoon H.S."/>
        </authorList>
    </citation>
    <scope>NUCLEOTIDE SEQUENCE [LARGE SCALE GENOMIC DNA]</scope>
    <source>
        <strain evidence="2 3">SKKU-2015</strain>
        <tissue evidence="2">Whole body</tissue>
    </source>
</reference>
<keyword evidence="3" id="KW-1185">Reference proteome</keyword>
<proteinExistence type="predicted"/>
<evidence type="ECO:0000313" key="2">
    <source>
        <dbReference type="EMBL" id="PXF49892.1"/>
    </source>
</evidence>
<feature type="region of interest" description="Disordered" evidence="1">
    <location>
        <begin position="110"/>
        <end position="199"/>
    </location>
</feature>
<name>A0A2V3J6X7_9FLOR</name>
<dbReference type="AlphaFoldDB" id="A0A2V3J6X7"/>
<gene>
    <name evidence="2" type="ORF">BWQ96_00052</name>
</gene>